<sequence>MSNPHPGPVGPDTLVTVKVLIDGQNRRFKLALRDLGAHVLPQKLRFLLQVPAGAEVKFDRFSDSAGTYVTLDSGNPAIYKQLYRAAKAKLKLRLRATLIAADKKDESAMTEQKALPESSKRNTYLETVLSNPPAEHVYSFKPYQPTIVNMPTATVQPLMENSAQPPLSRPTLPTLNDFCGTTFSIDCNHCGESVLNEHYHCGKCEMGDFDLCPTCIGRGITCDGEDHWLIKRAIKNGKVYASNTETLPLKEKVKAPAVSIEHTVEVDQRTCNNCIIRGLPFHRIGWNSANSIELASSSFVTCQQCADFDLCFFCLEQGDHGHHPAHTFAPVDASSAVVSPYIKTLCQQGRGLKHDAVCDGCDAQIMGVRHKCLTCPDFDYCSTCIHVAAEVHPGHRFAPIYEQLGMISHKKEQHKGIYCDGPICAARARKSYIRGDRYKCAICHDTDFCANCEALPINPHNKTHPLIKLRTPVRQLSVAAHNDLDNGSSATLGDRRAPVHASTETTRPSSANAATQVQTVAETTPTEPKEESVEKTAVGSSADLQAWFESESTPDGTCFLPNRLVHQSWTLRNPGPNAWPAGCAVHFIGGDEMRNLDDKHPSPVSSMTIANRSNTLTMPLEPGKTQTFSVILRSPAREGRAISYWRLKTADGMPFGHKLWCDINITNNVAKPVEAPAVVPVEAPTEKEEPVVETEKSQDSSQMIFPKLEKESPESSVNDIKQEAVPVEASVASEEHDLVDDLDSMTLEDEDTEDGFLTDEEYDILDAEDEEYLVNAQRAAQK</sequence>
<dbReference type="Pfam" id="PF16158">
    <property type="entry name" value="N_BRCA1_IG"/>
    <property type="match status" value="1"/>
</dbReference>
<dbReference type="Gene3D" id="2.60.40.10">
    <property type="entry name" value="Immunoglobulins"/>
    <property type="match status" value="1"/>
</dbReference>
<gene>
    <name evidence="7" type="ORF">LTR24_001405</name>
</gene>
<dbReference type="PANTHER" id="PTHR20930:SF0">
    <property type="entry name" value="PROTEIN ILRUN"/>
    <property type="match status" value="1"/>
</dbReference>
<proteinExistence type="predicted"/>
<dbReference type="Pfam" id="PF00569">
    <property type="entry name" value="ZZ"/>
    <property type="match status" value="1"/>
</dbReference>
<dbReference type="CDD" id="cd14947">
    <property type="entry name" value="NBR1_like"/>
    <property type="match status" value="1"/>
</dbReference>
<evidence type="ECO:0000256" key="4">
    <source>
        <dbReference type="PROSITE-ProRule" id="PRU00228"/>
    </source>
</evidence>
<dbReference type="InterPro" id="IPR032350">
    <property type="entry name" value="Nbr1_FW"/>
</dbReference>
<evidence type="ECO:0000313" key="8">
    <source>
        <dbReference type="Proteomes" id="UP001345013"/>
    </source>
</evidence>
<comment type="caution">
    <text evidence="7">The sequence shown here is derived from an EMBL/GenBank/DDBJ whole genome shotgun (WGS) entry which is preliminary data.</text>
</comment>
<feature type="compositionally biased region" description="Polar residues" evidence="5">
    <location>
        <begin position="502"/>
        <end position="513"/>
    </location>
</feature>
<dbReference type="Gene3D" id="3.30.60.90">
    <property type="match status" value="3"/>
</dbReference>
<reference evidence="7 8" key="1">
    <citation type="submission" date="2023-08" db="EMBL/GenBank/DDBJ databases">
        <title>Black Yeasts Isolated from many extreme environments.</title>
        <authorList>
            <person name="Coleine C."/>
            <person name="Stajich J.E."/>
            <person name="Selbmann L."/>
        </authorList>
    </citation>
    <scope>NUCLEOTIDE SEQUENCE [LARGE SCALE GENOMIC DNA]</scope>
    <source>
        <strain evidence="7 8">CCFEE 5885</strain>
    </source>
</reference>
<feature type="region of interest" description="Disordered" evidence="5">
    <location>
        <begin position="482"/>
        <end position="538"/>
    </location>
</feature>
<feature type="compositionally biased region" description="Low complexity" evidence="5">
    <location>
        <begin position="514"/>
        <end position="526"/>
    </location>
</feature>
<dbReference type="SUPFAM" id="SSF57850">
    <property type="entry name" value="RING/U-box"/>
    <property type="match status" value="3"/>
</dbReference>
<dbReference type="Proteomes" id="UP001345013">
    <property type="component" value="Unassembled WGS sequence"/>
</dbReference>
<dbReference type="PANTHER" id="PTHR20930">
    <property type="entry name" value="OVARIAN CARCINOMA ANTIGEN CA125-RELATED"/>
    <property type="match status" value="1"/>
</dbReference>
<name>A0ABR0KL27_9EURO</name>
<evidence type="ECO:0000256" key="5">
    <source>
        <dbReference type="SAM" id="MobiDB-lite"/>
    </source>
</evidence>
<evidence type="ECO:0000256" key="2">
    <source>
        <dbReference type="ARBA" id="ARBA00022771"/>
    </source>
</evidence>
<keyword evidence="2 4" id="KW-0863">Zinc-finger</keyword>
<dbReference type="InterPro" id="IPR013783">
    <property type="entry name" value="Ig-like_fold"/>
</dbReference>
<evidence type="ECO:0000256" key="1">
    <source>
        <dbReference type="ARBA" id="ARBA00022723"/>
    </source>
</evidence>
<accession>A0ABR0KL27</accession>
<organism evidence="7 8">
    <name type="scientific">Lithohypha guttulata</name>
    <dbReference type="NCBI Taxonomy" id="1690604"/>
    <lineage>
        <taxon>Eukaryota</taxon>
        <taxon>Fungi</taxon>
        <taxon>Dikarya</taxon>
        <taxon>Ascomycota</taxon>
        <taxon>Pezizomycotina</taxon>
        <taxon>Eurotiomycetes</taxon>
        <taxon>Chaetothyriomycetidae</taxon>
        <taxon>Chaetothyriales</taxon>
        <taxon>Trichomeriaceae</taxon>
        <taxon>Lithohypha</taxon>
    </lineage>
</organism>
<protein>
    <recommendedName>
        <fullName evidence="6">ZZ-type domain-containing protein</fullName>
    </recommendedName>
</protein>
<dbReference type="PROSITE" id="PS50135">
    <property type="entry name" value="ZF_ZZ_2"/>
    <property type="match status" value="1"/>
</dbReference>
<dbReference type="InterPro" id="IPR043145">
    <property type="entry name" value="Znf_ZZ_sf"/>
</dbReference>
<evidence type="ECO:0000313" key="7">
    <source>
        <dbReference type="EMBL" id="KAK5099507.1"/>
    </source>
</evidence>
<keyword evidence="1" id="KW-0479">Metal-binding</keyword>
<dbReference type="SMART" id="SM00291">
    <property type="entry name" value="ZnF_ZZ"/>
    <property type="match status" value="4"/>
</dbReference>
<evidence type="ECO:0000256" key="3">
    <source>
        <dbReference type="ARBA" id="ARBA00022833"/>
    </source>
</evidence>
<dbReference type="CDD" id="cd02340">
    <property type="entry name" value="ZZ_NBR1_like"/>
    <property type="match status" value="2"/>
</dbReference>
<keyword evidence="3" id="KW-0862">Zinc</keyword>
<dbReference type="InterPro" id="IPR000433">
    <property type="entry name" value="Znf_ZZ"/>
</dbReference>
<evidence type="ECO:0000259" key="6">
    <source>
        <dbReference type="PROSITE" id="PS50135"/>
    </source>
</evidence>
<feature type="domain" description="ZZ-type" evidence="6">
    <location>
        <begin position="353"/>
        <end position="405"/>
    </location>
</feature>
<keyword evidence="8" id="KW-1185">Reference proteome</keyword>
<dbReference type="EMBL" id="JAVRRG010000010">
    <property type="protein sequence ID" value="KAK5099507.1"/>
    <property type="molecule type" value="Genomic_DNA"/>
</dbReference>